<sequence>MARDLEIHHDLNRKAYGIATVTVNKAIGYDTTTGEEIFEPRWFKIHITDESLSNFYKPLLLKDRKAIFIGELDIIQAGMDDSHAQVVIKVDTRLGIALMPKAMSS</sequence>
<accession>A0A0C1MT33</accession>
<comment type="caution">
    <text evidence="1">The sequence shown here is derived from an EMBL/GenBank/DDBJ whole genome shotgun (WGS) entry which is preliminary data.</text>
</comment>
<dbReference type="Proteomes" id="UP000031258">
    <property type="component" value="Unassembled WGS sequence"/>
</dbReference>
<organism evidence="1 2">
    <name type="scientific">Candidatus Jidaibacter acanthamoebae</name>
    <dbReference type="NCBI Taxonomy" id="86105"/>
    <lineage>
        <taxon>Bacteria</taxon>
        <taxon>Pseudomonadati</taxon>
        <taxon>Pseudomonadota</taxon>
        <taxon>Alphaproteobacteria</taxon>
        <taxon>Rickettsiales</taxon>
        <taxon>Candidatus Midichloriaceae</taxon>
        <taxon>Candidatus Jidaibacter</taxon>
    </lineage>
</organism>
<keyword evidence="2" id="KW-1185">Reference proteome</keyword>
<dbReference type="RefSeq" id="WP_039456286.1">
    <property type="nucleotide sequence ID" value="NZ_JSWE01000096.1"/>
</dbReference>
<evidence type="ECO:0000313" key="2">
    <source>
        <dbReference type="Proteomes" id="UP000031258"/>
    </source>
</evidence>
<dbReference type="EMBL" id="JSWE01000096">
    <property type="protein sequence ID" value="KIE05262.1"/>
    <property type="molecule type" value="Genomic_DNA"/>
</dbReference>
<evidence type="ECO:0000313" key="1">
    <source>
        <dbReference type="EMBL" id="KIE05262.1"/>
    </source>
</evidence>
<name>A0A0C1MT33_9RICK</name>
<dbReference type="AlphaFoldDB" id="A0A0C1MT33"/>
<gene>
    <name evidence="1" type="ORF">NF27_DT00360</name>
</gene>
<proteinExistence type="predicted"/>
<protein>
    <submittedName>
        <fullName evidence="1">Uncharacterized protein</fullName>
    </submittedName>
</protein>
<reference evidence="1 2" key="1">
    <citation type="submission" date="2014-11" db="EMBL/GenBank/DDBJ databases">
        <title>A Rickettsiales Symbiont of Amoebae With Ancient Features.</title>
        <authorList>
            <person name="Schulz F."/>
            <person name="Martijn J."/>
            <person name="Wascher F."/>
            <person name="Kostanjsek R."/>
            <person name="Ettema T.J."/>
            <person name="Horn M."/>
        </authorList>
    </citation>
    <scope>NUCLEOTIDE SEQUENCE [LARGE SCALE GENOMIC DNA]</scope>
    <source>
        <strain evidence="1 2">UWC36</strain>
    </source>
</reference>